<evidence type="ECO:0000313" key="3">
    <source>
        <dbReference type="Proteomes" id="UP000184514"/>
    </source>
</evidence>
<name>A0A1L9NY14_9RHOB</name>
<dbReference type="InterPro" id="IPR036514">
    <property type="entry name" value="SGNH_hydro_sf"/>
</dbReference>
<proteinExistence type="predicted"/>
<dbReference type="CDD" id="cd01836">
    <property type="entry name" value="FeeA_FeeB_like"/>
    <property type="match status" value="1"/>
</dbReference>
<dbReference type="Proteomes" id="UP000184514">
    <property type="component" value="Unassembled WGS sequence"/>
</dbReference>
<dbReference type="GO" id="GO:0016788">
    <property type="term" value="F:hydrolase activity, acting on ester bonds"/>
    <property type="evidence" value="ECO:0007669"/>
    <property type="project" value="UniProtKB-ARBA"/>
</dbReference>
<dbReference type="OrthoDB" id="9804395at2"/>
<dbReference type="RefSeq" id="WP_072630241.1">
    <property type="nucleotide sequence ID" value="NZ_MLCB01000120.1"/>
</dbReference>
<dbReference type="Pfam" id="PF13472">
    <property type="entry name" value="Lipase_GDSL_2"/>
    <property type="match status" value="1"/>
</dbReference>
<evidence type="ECO:0000259" key="1">
    <source>
        <dbReference type="Pfam" id="PF13472"/>
    </source>
</evidence>
<dbReference type="AlphaFoldDB" id="A0A1L9NY14"/>
<accession>A0A1L9NY14</accession>
<protein>
    <recommendedName>
        <fullName evidence="1">SGNH hydrolase-type esterase domain-containing protein</fullName>
    </recommendedName>
</protein>
<reference evidence="2 3" key="1">
    <citation type="submission" date="2016-10" db="EMBL/GenBank/DDBJ databases">
        <title>Genome sequence of Planktotalea frisia SH6-1.</title>
        <authorList>
            <person name="Poehlein A."/>
            <person name="Bakenhus I."/>
            <person name="Voget S."/>
            <person name="Brinkhoff T."/>
            <person name="Simon M."/>
        </authorList>
    </citation>
    <scope>NUCLEOTIDE SEQUENCE [LARGE SCALE GENOMIC DNA]</scope>
    <source>
        <strain evidence="2 3">SH6-1</strain>
    </source>
</reference>
<evidence type="ECO:0000313" key="2">
    <source>
        <dbReference type="EMBL" id="OJI94131.1"/>
    </source>
</evidence>
<keyword evidence="3" id="KW-1185">Reference proteome</keyword>
<organism evidence="2 3">
    <name type="scientific">Planktotalea frisia</name>
    <dbReference type="NCBI Taxonomy" id="696762"/>
    <lineage>
        <taxon>Bacteria</taxon>
        <taxon>Pseudomonadati</taxon>
        <taxon>Pseudomonadota</taxon>
        <taxon>Alphaproteobacteria</taxon>
        <taxon>Rhodobacterales</taxon>
        <taxon>Paracoccaceae</taxon>
        <taxon>Planktotalea</taxon>
    </lineage>
</organism>
<sequence length="241" mass="25983">MLPLDILLRPLLLPVILVQAIGVRRRALSLPEAIGPREGNSGIGPELRLLIVGDSSAAGVGVHTQSEALSGQLVKALETEFSVTWRLIAKTGATCRSTLEMLIDDRTKHTDTFDVVFIALGVNDAVRLRSKRTFLRRHQAVRAILRAQFSATSIVVPGVPPLGGFPALTGLMRWVLGAHAKRLDHALSRALSREAQTAYLSFDLPLTADAMAEDGYHPNAQSYVILGERGGAGISTLVRQI</sequence>
<feature type="domain" description="SGNH hydrolase-type esterase" evidence="1">
    <location>
        <begin position="52"/>
        <end position="223"/>
    </location>
</feature>
<dbReference type="Gene3D" id="3.40.50.1110">
    <property type="entry name" value="SGNH hydrolase"/>
    <property type="match status" value="1"/>
</dbReference>
<gene>
    <name evidence="2" type="ORF">PFRI_16610</name>
</gene>
<dbReference type="STRING" id="696762.PFRI_16610"/>
<dbReference type="SUPFAM" id="SSF52266">
    <property type="entry name" value="SGNH hydrolase"/>
    <property type="match status" value="1"/>
</dbReference>
<dbReference type="InterPro" id="IPR013830">
    <property type="entry name" value="SGNH_hydro"/>
</dbReference>
<comment type="caution">
    <text evidence="2">The sequence shown here is derived from an EMBL/GenBank/DDBJ whole genome shotgun (WGS) entry which is preliminary data.</text>
</comment>
<dbReference type="EMBL" id="MLCB01000120">
    <property type="protein sequence ID" value="OJI94131.1"/>
    <property type="molecule type" value="Genomic_DNA"/>
</dbReference>